<keyword evidence="11 15" id="KW-0175">Coiled coil</keyword>
<evidence type="ECO:0000256" key="6">
    <source>
        <dbReference type="ARBA" id="ARBA00022723"/>
    </source>
</evidence>
<dbReference type="AlphaFoldDB" id="A0A4P6XVH1"/>
<keyword evidence="5 15" id="KW-0808">Transferase</keyword>
<organism evidence="19 20">
    <name type="scientific">Metschnikowia aff. pulcherrima</name>
    <dbReference type="NCBI Taxonomy" id="2163413"/>
    <lineage>
        <taxon>Eukaryota</taxon>
        <taxon>Fungi</taxon>
        <taxon>Dikarya</taxon>
        <taxon>Ascomycota</taxon>
        <taxon>Saccharomycotina</taxon>
        <taxon>Pichiomycetes</taxon>
        <taxon>Metschnikowiaceae</taxon>
        <taxon>Metschnikowia</taxon>
    </lineage>
</organism>
<comment type="subcellular location">
    <subcellularLocation>
        <location evidence="2 15">Nucleus</location>
    </subcellularLocation>
</comment>
<evidence type="ECO:0000256" key="3">
    <source>
        <dbReference type="ARBA" id="ARBA00004906"/>
    </source>
</evidence>
<evidence type="ECO:0000256" key="10">
    <source>
        <dbReference type="ARBA" id="ARBA00022853"/>
    </source>
</evidence>
<evidence type="ECO:0000256" key="17">
    <source>
        <dbReference type="SAM" id="MobiDB-lite"/>
    </source>
</evidence>
<protein>
    <recommendedName>
        <fullName evidence="15">E3 ubiquitin protein ligase</fullName>
        <ecNumber evidence="15">2.3.2.27</ecNumber>
    </recommendedName>
</protein>
<dbReference type="GO" id="GO:0006325">
    <property type="term" value="P:chromatin organization"/>
    <property type="evidence" value="ECO:0007669"/>
    <property type="project" value="UniProtKB-KW"/>
</dbReference>
<evidence type="ECO:0000256" key="15">
    <source>
        <dbReference type="RuleBase" id="RU365038"/>
    </source>
</evidence>
<keyword evidence="8 15" id="KW-0833">Ubl conjugation pathway</keyword>
<dbReference type="GO" id="GO:0006950">
    <property type="term" value="P:response to stress"/>
    <property type="evidence" value="ECO:0007669"/>
    <property type="project" value="UniProtKB-ARBA"/>
</dbReference>
<dbReference type="InterPro" id="IPR013956">
    <property type="entry name" value="E3_ubiquit_lig_Bre1"/>
</dbReference>
<comment type="function">
    <text evidence="13">E3 ubiquitin-protein ligase that mediates monoubiquitination of histone H2B to form H2BK123ub1. H2BK123ub1 gives a specific tag for epigenetic transcriptional activation and is also a prerequisite for H3K4me and H3K79me formation.</text>
</comment>
<dbReference type="GO" id="GO:0008270">
    <property type="term" value="F:zinc ion binding"/>
    <property type="evidence" value="ECO:0007669"/>
    <property type="project" value="UniProtKB-KW"/>
</dbReference>
<evidence type="ECO:0000256" key="12">
    <source>
        <dbReference type="ARBA" id="ARBA00023242"/>
    </source>
</evidence>
<evidence type="ECO:0000259" key="18">
    <source>
        <dbReference type="PROSITE" id="PS50089"/>
    </source>
</evidence>
<feature type="coiled-coil region" evidence="16">
    <location>
        <begin position="378"/>
        <end position="443"/>
    </location>
</feature>
<keyword evidence="6 15" id="KW-0479">Metal-binding</keyword>
<dbReference type="PANTHER" id="PTHR23163">
    <property type="entry name" value="RING FINGER PROTEIN-RELATED"/>
    <property type="match status" value="1"/>
</dbReference>
<proteinExistence type="inferred from homology"/>
<dbReference type="SUPFAM" id="SSF57850">
    <property type="entry name" value="RING/U-box"/>
    <property type="match status" value="1"/>
</dbReference>
<dbReference type="PANTHER" id="PTHR23163:SF0">
    <property type="entry name" value="E3 UBIQUITIN-PROTEIN LIGASE BRE1"/>
    <property type="match status" value="1"/>
</dbReference>
<dbReference type="Proteomes" id="UP000292447">
    <property type="component" value="Chromosome VI"/>
</dbReference>
<sequence>MENDKKRPFDEVDAAPLGPSKRPLQTLSEDGPLTQQDVVYFKKEAIWRQMNFYKLQAGELQREISRYEKRYLAFIAVHLLLENWYSMVISAHRKEDTSPKKLDLSLPELEIEALLAERRSQLTSLLLLLSLGVLESSVEKFLDILALKAEKDAAEQLQRDLKDRLHSLQYELEEALKHNDRKESKTLQRLANDSHIKAEEPENGHKGGENGAKGAEDERDEHVNHQQKQELEDLKIEFAQLKAGHDSLEERLKVALASLDSAEKTSAELARRLHDLDESDITKSRHYILLMDQKNALFETVLQLSRSKEELTTKLRQLEENEGNFVRGVSKELEEENHRLKDLLTKAECDLVRVRTARDELLGKQTVLKLEAENMTTNEELVKVNDTLNQRLRSLEEQSLQSFEQNTDESLALLEKPELVKRLHILNEELKDIEAAFKSTREVNLAKLKEVVDREGLMKKLTIEKNKADQKYFASMRLKDLLTAENRVLKSQVAKSQELVTKLTEVEKAYVSKVDLLTKSVDEYRIIKESSIHENAKLQETIKKFTKAREYAGKEIHMLKEELSRVKLEKAEAMAELGTHKTRESKTEAKLRATENLLVKYKQNNTSSILQEDEKQLEALRSITKCSVCSKNWKNTAITACGHVFCDGCVQERLAARLRRCPTCNKGFSSNDLLSIHL</sequence>
<dbReference type="PROSITE" id="PS50089">
    <property type="entry name" value="ZF_RING_2"/>
    <property type="match status" value="1"/>
</dbReference>
<name>A0A4P6XVH1_9ASCO</name>
<dbReference type="InterPro" id="IPR001841">
    <property type="entry name" value="Znf_RING"/>
</dbReference>
<evidence type="ECO:0000256" key="11">
    <source>
        <dbReference type="ARBA" id="ARBA00023054"/>
    </source>
</evidence>
<evidence type="ECO:0000313" key="20">
    <source>
        <dbReference type="Proteomes" id="UP000292447"/>
    </source>
</evidence>
<dbReference type="Gene3D" id="3.30.40.10">
    <property type="entry name" value="Zinc/RING finger domain, C3HC4 (zinc finger)"/>
    <property type="match status" value="1"/>
</dbReference>
<feature type="region of interest" description="Disordered" evidence="17">
    <location>
        <begin position="1"/>
        <end position="29"/>
    </location>
</feature>
<evidence type="ECO:0000256" key="7">
    <source>
        <dbReference type="ARBA" id="ARBA00022771"/>
    </source>
</evidence>
<dbReference type="GO" id="GO:0005634">
    <property type="term" value="C:nucleus"/>
    <property type="evidence" value="ECO:0007669"/>
    <property type="project" value="UniProtKB-SubCell"/>
</dbReference>
<evidence type="ECO:0000313" key="19">
    <source>
        <dbReference type="EMBL" id="QBM90915.1"/>
    </source>
</evidence>
<comment type="catalytic activity">
    <reaction evidence="1 15">
        <text>S-ubiquitinyl-[E2 ubiquitin-conjugating enzyme]-L-cysteine + [acceptor protein]-L-lysine = [E2 ubiquitin-conjugating enzyme]-L-cysteine + N(6)-ubiquitinyl-[acceptor protein]-L-lysine.</text>
        <dbReference type="EC" id="2.3.2.27"/>
    </reaction>
</comment>
<keyword evidence="12 15" id="KW-0539">Nucleus</keyword>
<comment type="pathway">
    <text evidence="3 15">Protein modification; protein ubiquitination.</text>
</comment>
<feature type="compositionally biased region" description="Basic and acidic residues" evidence="17">
    <location>
        <begin position="1"/>
        <end position="10"/>
    </location>
</feature>
<dbReference type="GO" id="GO:0016567">
    <property type="term" value="P:protein ubiquitination"/>
    <property type="evidence" value="ECO:0007669"/>
    <property type="project" value="UniProtKB-UniRule"/>
</dbReference>
<evidence type="ECO:0000256" key="9">
    <source>
        <dbReference type="ARBA" id="ARBA00022833"/>
    </source>
</evidence>
<dbReference type="PROSITE" id="PS00518">
    <property type="entry name" value="ZF_RING_1"/>
    <property type="match status" value="1"/>
</dbReference>
<keyword evidence="20" id="KW-1185">Reference proteome</keyword>
<dbReference type="GO" id="GO:0061630">
    <property type="term" value="F:ubiquitin protein ligase activity"/>
    <property type="evidence" value="ECO:0007669"/>
    <property type="project" value="UniProtKB-EC"/>
</dbReference>
<evidence type="ECO:0000256" key="4">
    <source>
        <dbReference type="ARBA" id="ARBA00005555"/>
    </source>
</evidence>
<evidence type="ECO:0000256" key="13">
    <source>
        <dbReference type="ARBA" id="ARBA00059679"/>
    </source>
</evidence>
<comment type="similarity">
    <text evidence="4 15">Belongs to the BRE1 family.</text>
</comment>
<dbReference type="FunFam" id="3.30.40.10:FF:000414">
    <property type="entry name" value="E3 ubiquitin protein ligase"/>
    <property type="match status" value="1"/>
</dbReference>
<feature type="coiled-coil region" evidence="16">
    <location>
        <begin position="144"/>
        <end position="185"/>
    </location>
</feature>
<dbReference type="Pfam" id="PF13923">
    <property type="entry name" value="zf-C3HC4_2"/>
    <property type="match status" value="1"/>
</dbReference>
<reference evidence="20" key="1">
    <citation type="submission" date="2019-03" db="EMBL/GenBank/DDBJ databases">
        <title>Snf2 controls pulcherriminic acid biosynthesis and connects pigmentation and antifungal activity of the yeast Metschnikowia pulcherrima.</title>
        <authorList>
            <person name="Gore-Lloyd D."/>
            <person name="Sumann I."/>
            <person name="Brachmann A.O."/>
            <person name="Schneeberger K."/>
            <person name="Ortiz-Merino R.A."/>
            <person name="Moreno-Beltran M."/>
            <person name="Schlaefli M."/>
            <person name="Kirner P."/>
            <person name="Santos Kron A."/>
            <person name="Wolfe K.H."/>
            <person name="Piel J."/>
            <person name="Ahrens C.H."/>
            <person name="Henk D."/>
            <person name="Freimoser F.M."/>
        </authorList>
    </citation>
    <scope>NUCLEOTIDE SEQUENCE [LARGE SCALE GENOMIC DNA]</scope>
    <source>
        <strain evidence="20">APC 1.2</strain>
    </source>
</reference>
<evidence type="ECO:0000256" key="5">
    <source>
        <dbReference type="ARBA" id="ARBA00022679"/>
    </source>
</evidence>
<dbReference type="CDD" id="cd16499">
    <property type="entry name" value="RING-HC_Bre1-like"/>
    <property type="match status" value="1"/>
</dbReference>
<keyword evidence="9 15" id="KW-0862">Zinc</keyword>
<dbReference type="SMART" id="SM00184">
    <property type="entry name" value="RING"/>
    <property type="match status" value="1"/>
</dbReference>
<evidence type="ECO:0000256" key="2">
    <source>
        <dbReference type="ARBA" id="ARBA00004123"/>
    </source>
</evidence>
<keyword evidence="7 14" id="KW-0863">Zinc-finger</keyword>
<dbReference type="InterPro" id="IPR013083">
    <property type="entry name" value="Znf_RING/FYVE/PHD"/>
</dbReference>
<dbReference type="Pfam" id="PF08647">
    <property type="entry name" value="BRE1"/>
    <property type="match status" value="1"/>
</dbReference>
<accession>A0A4P6XVH1</accession>
<evidence type="ECO:0000256" key="8">
    <source>
        <dbReference type="ARBA" id="ARBA00022786"/>
    </source>
</evidence>
<keyword evidence="10 15" id="KW-0156">Chromatin regulator</keyword>
<feature type="domain" description="RING-type" evidence="18">
    <location>
        <begin position="626"/>
        <end position="665"/>
    </location>
</feature>
<evidence type="ECO:0000256" key="16">
    <source>
        <dbReference type="SAM" id="Coils"/>
    </source>
</evidence>
<dbReference type="GO" id="GO:0033503">
    <property type="term" value="C:HULC complex"/>
    <property type="evidence" value="ECO:0007669"/>
    <property type="project" value="TreeGrafter"/>
</dbReference>
<dbReference type="EMBL" id="CP034461">
    <property type="protein sequence ID" value="QBM90915.1"/>
    <property type="molecule type" value="Genomic_DNA"/>
</dbReference>
<dbReference type="InterPro" id="IPR017907">
    <property type="entry name" value="Znf_RING_CS"/>
</dbReference>
<dbReference type="EC" id="2.3.2.27" evidence="15"/>
<evidence type="ECO:0000256" key="1">
    <source>
        <dbReference type="ARBA" id="ARBA00000900"/>
    </source>
</evidence>
<dbReference type="UniPathway" id="UPA00143"/>
<feature type="region of interest" description="Disordered" evidence="17">
    <location>
        <begin position="193"/>
        <end position="227"/>
    </location>
</feature>
<gene>
    <name evidence="19" type="primary">MPUL0F05030</name>
    <name evidence="19" type="ORF">METSCH_F05030</name>
</gene>
<evidence type="ECO:0000256" key="14">
    <source>
        <dbReference type="PROSITE-ProRule" id="PRU00175"/>
    </source>
</evidence>
<dbReference type="STRING" id="2163413.A0A4P6XVH1"/>